<feature type="signal peptide" evidence="1">
    <location>
        <begin position="1"/>
        <end position="23"/>
    </location>
</feature>
<feature type="chain" id="PRO_5035913133" evidence="1">
    <location>
        <begin position="24"/>
        <end position="117"/>
    </location>
</feature>
<keyword evidence="1" id="KW-0732">Signal</keyword>
<gene>
    <name evidence="2" type="ORF">OSTQU699_LOCUS1906</name>
</gene>
<keyword evidence="3" id="KW-1185">Reference proteome</keyword>
<evidence type="ECO:0000313" key="2">
    <source>
        <dbReference type="EMBL" id="CAD7696545.1"/>
    </source>
</evidence>
<reference evidence="2" key="1">
    <citation type="submission" date="2020-12" db="EMBL/GenBank/DDBJ databases">
        <authorList>
            <person name="Iha C."/>
        </authorList>
    </citation>
    <scope>NUCLEOTIDE SEQUENCE</scope>
</reference>
<dbReference type="EMBL" id="CAJHUC010000499">
    <property type="protein sequence ID" value="CAD7696545.1"/>
    <property type="molecule type" value="Genomic_DNA"/>
</dbReference>
<accession>A0A8S1IRM4</accession>
<dbReference type="AlphaFoldDB" id="A0A8S1IRM4"/>
<organism evidence="2 3">
    <name type="scientific">Ostreobium quekettii</name>
    <dbReference type="NCBI Taxonomy" id="121088"/>
    <lineage>
        <taxon>Eukaryota</taxon>
        <taxon>Viridiplantae</taxon>
        <taxon>Chlorophyta</taxon>
        <taxon>core chlorophytes</taxon>
        <taxon>Ulvophyceae</taxon>
        <taxon>TCBD clade</taxon>
        <taxon>Bryopsidales</taxon>
        <taxon>Ostreobineae</taxon>
        <taxon>Ostreobiaceae</taxon>
        <taxon>Ostreobium</taxon>
    </lineage>
</organism>
<evidence type="ECO:0000256" key="1">
    <source>
        <dbReference type="SAM" id="SignalP"/>
    </source>
</evidence>
<comment type="caution">
    <text evidence="2">The sequence shown here is derived from an EMBL/GenBank/DDBJ whole genome shotgun (WGS) entry which is preliminary data.</text>
</comment>
<evidence type="ECO:0000313" key="3">
    <source>
        <dbReference type="Proteomes" id="UP000708148"/>
    </source>
</evidence>
<name>A0A8S1IRM4_9CHLO</name>
<dbReference type="Proteomes" id="UP000708148">
    <property type="component" value="Unassembled WGS sequence"/>
</dbReference>
<protein>
    <submittedName>
        <fullName evidence="2">Uncharacterized protein</fullName>
    </submittedName>
</protein>
<sequence>MGPPVVTSVLMASLICCICLANARSLLKKNAECVQASISDVKECFHTAEEVELLCTKAVAIQVDQCLDGCLETGDCSGSKCAHDFLAEYETCQDQGRFTRAKCAQALRVERHRCPNA</sequence>
<proteinExistence type="predicted"/>